<dbReference type="KEGG" id="pbo:PACID_30360"/>
<dbReference type="EMBL" id="CP003493">
    <property type="protein sequence ID" value="AFV90800.1"/>
    <property type="molecule type" value="Genomic_DNA"/>
</dbReference>
<proteinExistence type="predicted"/>
<dbReference type="SUPFAM" id="SSF55166">
    <property type="entry name" value="Hedgehog/DD-peptidase"/>
    <property type="match status" value="1"/>
</dbReference>
<dbReference type="PATRIC" id="fig|1171373.8.peg.2987"/>
<evidence type="ECO:0000259" key="3">
    <source>
        <dbReference type="Pfam" id="PF13539"/>
    </source>
</evidence>
<feature type="domain" description="Peptidase M15C" evidence="3">
    <location>
        <begin position="460"/>
        <end position="547"/>
    </location>
</feature>
<feature type="chain" id="PRO_5039704110" description="Peptidase M15C domain-containing protein" evidence="2">
    <location>
        <begin position="26"/>
        <end position="548"/>
    </location>
</feature>
<dbReference type="GO" id="GO:0008233">
    <property type="term" value="F:peptidase activity"/>
    <property type="evidence" value="ECO:0007669"/>
    <property type="project" value="InterPro"/>
</dbReference>
<dbReference type="GeneID" id="88084761"/>
<feature type="compositionally biased region" description="Low complexity" evidence="1">
    <location>
        <begin position="40"/>
        <end position="92"/>
    </location>
</feature>
<dbReference type="AlphaFoldDB" id="K7SNN9"/>
<dbReference type="InterPro" id="IPR039561">
    <property type="entry name" value="Peptidase_M15C"/>
</dbReference>
<dbReference type="STRING" id="1171373.PACID_30360"/>
<name>K7SNN9_ACIA4</name>
<keyword evidence="2" id="KW-0732">Signal</keyword>
<dbReference type="Proteomes" id="UP000000214">
    <property type="component" value="Chromosome"/>
</dbReference>
<evidence type="ECO:0000313" key="4">
    <source>
        <dbReference type="EMBL" id="AFV90800.1"/>
    </source>
</evidence>
<dbReference type="Pfam" id="PF13539">
    <property type="entry name" value="Peptidase_M15_4"/>
    <property type="match status" value="1"/>
</dbReference>
<protein>
    <recommendedName>
        <fullName evidence="3">Peptidase M15C domain-containing protein</fullName>
    </recommendedName>
</protein>
<evidence type="ECO:0000256" key="2">
    <source>
        <dbReference type="SAM" id="SignalP"/>
    </source>
</evidence>
<sequence length="548" mass="57397">MRISSRLIAAASLLALIGSAAPAWAGGSGSTPTAPPPSSAAPGSGTPSSGTPGSSDPAQSSTPVATASSGSPSSSTTPSSTPAPSSATPSLAAQAAYPVTGAIAEKWETVKGTVGDPTGPMQSAAGGYWQRFQHGVITYIGAAGAHALTGAVETKWSAQADQVRFTWLGFATADGGDDVTFQKGRIIRNPGRNATYMIGGSIYRTFIGAGGVPVIGLPVTDEETGKGGGVKFVSRFEKGAVTADSAGTFAVVGRIYDTWKAAGSEASSYGAPRSNQIKNGGVYDQRFANRTSVLTYVNGQVISESGAVGAEYIRRGMSKSDLGYPLAAMRAVSGGYQQNFYNGNVKYAGGIRIIVNARLTSHTTTSAETRYTYRSGCPVAPSQLTTSEMNFYGYNGRIQRGVIITRSGITTTRVQQAFATSGQSPWPIKMMYNPDHFKGDDPTMLAYGNTSAFNCRKVTGSPYSTSPHSYGTAIDINDFENPYQDSSGKWWPVDNGSNGAAYWRTHRSAVAGKGVLTGSDVMTRALTSKGAFWGARWSNPDYQHFQWN</sequence>
<dbReference type="RefSeq" id="WP_015071696.1">
    <property type="nucleotide sequence ID" value="NC_019395.1"/>
</dbReference>
<evidence type="ECO:0000256" key="1">
    <source>
        <dbReference type="SAM" id="MobiDB-lite"/>
    </source>
</evidence>
<organism evidence="4 5">
    <name type="scientific">Acidipropionibacterium acidipropionici (strain ATCC 4875 / DSM 20272 / JCM 6432 / NBRC 12425 / NCIMB 8070 / 4)</name>
    <name type="common">Propionibacterium acidipropionici</name>
    <dbReference type="NCBI Taxonomy" id="1171373"/>
    <lineage>
        <taxon>Bacteria</taxon>
        <taxon>Bacillati</taxon>
        <taxon>Actinomycetota</taxon>
        <taxon>Actinomycetes</taxon>
        <taxon>Propionibacteriales</taxon>
        <taxon>Propionibacteriaceae</taxon>
        <taxon>Acidipropionibacterium</taxon>
    </lineage>
</organism>
<dbReference type="Gene3D" id="3.30.1380.10">
    <property type="match status" value="1"/>
</dbReference>
<dbReference type="eggNOG" id="COG5479">
    <property type="taxonomic scope" value="Bacteria"/>
</dbReference>
<dbReference type="InterPro" id="IPR009045">
    <property type="entry name" value="Zn_M74/Hedgehog-like"/>
</dbReference>
<dbReference type="Pfam" id="PF08310">
    <property type="entry name" value="LGFP"/>
    <property type="match status" value="2"/>
</dbReference>
<evidence type="ECO:0000313" key="5">
    <source>
        <dbReference type="Proteomes" id="UP000000214"/>
    </source>
</evidence>
<reference evidence="4 5" key="1">
    <citation type="journal article" date="2012" name="BMC Genomics">
        <title>The genome sequence of Propionibacterium acidipropionici provides insights into its biotechnological and industrial potential.</title>
        <authorList>
            <person name="Parizzi L.P."/>
            <person name="Grassi M.C."/>
            <person name="Llerena L.A."/>
            <person name="Carazzolle M.F."/>
            <person name="Queiroz V.L."/>
            <person name="Lunardi I."/>
            <person name="Zeidler A.F."/>
            <person name="Teixeira P.J."/>
            <person name="Mieczkowski P."/>
            <person name="Rincones J."/>
            <person name="Pereira G.A."/>
        </authorList>
    </citation>
    <scope>NUCLEOTIDE SEQUENCE [LARGE SCALE GENOMIC DNA]</scope>
    <source>
        <strain evidence="5">ATCC 4875 / DSM 20272 / JCM 6432 / NBRC 12425 / NCIMB 8070</strain>
    </source>
</reference>
<dbReference type="HOGENOM" id="CLU_496837_0_0_11"/>
<gene>
    <name evidence="4" type="ordered locus">PACID_30360</name>
</gene>
<feature type="signal peptide" evidence="2">
    <location>
        <begin position="1"/>
        <end position="25"/>
    </location>
</feature>
<feature type="region of interest" description="Disordered" evidence="1">
    <location>
        <begin position="24"/>
        <end position="92"/>
    </location>
</feature>
<accession>K7SNN9</accession>
<dbReference type="InterPro" id="IPR013207">
    <property type="entry name" value="LGFP"/>
</dbReference>